<dbReference type="Proteomes" id="UP000232145">
    <property type="component" value="Unassembled WGS sequence"/>
</dbReference>
<protein>
    <submittedName>
        <fullName evidence="1">Uncharacterized protein</fullName>
    </submittedName>
</protein>
<keyword evidence="2" id="KW-1185">Reference proteome</keyword>
<name>A0A2N0ANT7_9LEPT</name>
<reference evidence="1 2" key="1">
    <citation type="submission" date="2017-07" db="EMBL/GenBank/DDBJ databases">
        <title>Leptospira spp. isolated from tropical soils.</title>
        <authorList>
            <person name="Thibeaux R."/>
            <person name="Iraola G."/>
            <person name="Ferres I."/>
            <person name="Bierque E."/>
            <person name="Girault D."/>
            <person name="Soupe-Gilbert M.-E."/>
            <person name="Picardeau M."/>
            <person name="Goarant C."/>
        </authorList>
    </citation>
    <scope>NUCLEOTIDE SEQUENCE [LARGE SCALE GENOMIC DNA]</scope>
    <source>
        <strain evidence="1 2">FH2-B-A1</strain>
    </source>
</reference>
<evidence type="ECO:0000313" key="2">
    <source>
        <dbReference type="Proteomes" id="UP000232145"/>
    </source>
</evidence>
<proteinExistence type="predicted"/>
<dbReference type="OrthoDB" id="328996at2"/>
<dbReference type="EMBL" id="NPDX01000001">
    <property type="protein sequence ID" value="PJZ85972.1"/>
    <property type="molecule type" value="Genomic_DNA"/>
</dbReference>
<sequence length="218" mass="24806">MNPLFSNLNSLSPFLSLGKLVSDKNVSFLQTNAFHSIPTEKGIGKTKVNFQQTSVPNPKDQLVLFGEGIEKETQINSGKAENLFRWEHWKAIQSDSKPNEVSELKPVWNYLLGETGFSDLLSFIDPDSKESLQMIVEPKNKGLVLYVFWESKETGAMGIQFHYDPEKEKPVLVQLTTESSFQAMDLGKSFVTLTRDFPQIQSVQMDVWKKDSYNGDYR</sequence>
<evidence type="ECO:0000313" key="1">
    <source>
        <dbReference type="EMBL" id="PJZ85972.1"/>
    </source>
</evidence>
<dbReference type="AlphaFoldDB" id="A0A2N0ANT7"/>
<gene>
    <name evidence="1" type="ORF">CH364_07250</name>
</gene>
<organism evidence="1 2">
    <name type="scientific">Leptospira harrisiae</name>
    <dbReference type="NCBI Taxonomy" id="2023189"/>
    <lineage>
        <taxon>Bacteria</taxon>
        <taxon>Pseudomonadati</taxon>
        <taxon>Spirochaetota</taxon>
        <taxon>Spirochaetia</taxon>
        <taxon>Leptospirales</taxon>
        <taxon>Leptospiraceae</taxon>
        <taxon>Leptospira</taxon>
    </lineage>
</organism>
<comment type="caution">
    <text evidence="1">The sequence shown here is derived from an EMBL/GenBank/DDBJ whole genome shotgun (WGS) entry which is preliminary data.</text>
</comment>
<accession>A0A2N0ANT7</accession>